<accession>A0A8H5F4Y7</accession>
<evidence type="ECO:0000256" key="1">
    <source>
        <dbReference type="SAM" id="MobiDB-lite"/>
    </source>
</evidence>
<name>A0A8H5F4Y7_9AGAR</name>
<gene>
    <name evidence="2" type="ORF">D9611_008413</name>
</gene>
<reference evidence="2 3" key="1">
    <citation type="journal article" date="2020" name="ISME J.">
        <title>Uncovering the hidden diversity of litter-decomposition mechanisms in mushroom-forming fungi.</title>
        <authorList>
            <person name="Floudas D."/>
            <person name="Bentzer J."/>
            <person name="Ahren D."/>
            <person name="Johansson T."/>
            <person name="Persson P."/>
            <person name="Tunlid A."/>
        </authorList>
    </citation>
    <scope>NUCLEOTIDE SEQUENCE [LARGE SCALE GENOMIC DNA]</scope>
    <source>
        <strain evidence="2 3">CBS 175.51</strain>
    </source>
</reference>
<evidence type="ECO:0000313" key="3">
    <source>
        <dbReference type="Proteomes" id="UP000541558"/>
    </source>
</evidence>
<comment type="caution">
    <text evidence="2">The sequence shown here is derived from an EMBL/GenBank/DDBJ whole genome shotgun (WGS) entry which is preliminary data.</text>
</comment>
<evidence type="ECO:0000313" key="2">
    <source>
        <dbReference type="EMBL" id="KAF5323879.1"/>
    </source>
</evidence>
<proteinExistence type="predicted"/>
<dbReference type="AlphaFoldDB" id="A0A8H5F4Y7"/>
<protein>
    <submittedName>
        <fullName evidence="2">Uncharacterized protein</fullName>
    </submittedName>
</protein>
<dbReference type="Proteomes" id="UP000541558">
    <property type="component" value="Unassembled WGS sequence"/>
</dbReference>
<feature type="region of interest" description="Disordered" evidence="1">
    <location>
        <begin position="102"/>
        <end position="129"/>
    </location>
</feature>
<organism evidence="2 3">
    <name type="scientific">Ephemerocybe angulata</name>
    <dbReference type="NCBI Taxonomy" id="980116"/>
    <lineage>
        <taxon>Eukaryota</taxon>
        <taxon>Fungi</taxon>
        <taxon>Dikarya</taxon>
        <taxon>Basidiomycota</taxon>
        <taxon>Agaricomycotina</taxon>
        <taxon>Agaricomycetes</taxon>
        <taxon>Agaricomycetidae</taxon>
        <taxon>Agaricales</taxon>
        <taxon>Agaricineae</taxon>
        <taxon>Psathyrellaceae</taxon>
        <taxon>Ephemerocybe</taxon>
    </lineage>
</organism>
<dbReference type="EMBL" id="JAACJK010000165">
    <property type="protein sequence ID" value="KAF5323879.1"/>
    <property type="molecule type" value="Genomic_DNA"/>
</dbReference>
<sequence>MPRLEPTRKVLQNTNLVRLATFIVLVLILGRRLLVSLASPLPIHSLPFHPAPLSQRRGEVRRFEETGSRSALSYLDHIRGPRSARASINYPTFGLWSPASLSPSPAIASSNAQTLAAPPVHPTRPDLAH</sequence>
<keyword evidence="3" id="KW-1185">Reference proteome</keyword>